<accession>A0ABU2SSQ1</accession>
<feature type="binding site" evidence="3">
    <location>
        <begin position="197"/>
        <end position="204"/>
    </location>
    <ligand>
        <name>ATP</name>
        <dbReference type="ChEBI" id="CHEBI:30616"/>
    </ligand>
</feature>
<reference evidence="6" key="1">
    <citation type="submission" date="2024-05" db="EMBL/GenBank/DDBJ databases">
        <title>30 novel species of actinomycetes from the DSMZ collection.</title>
        <authorList>
            <person name="Nouioui I."/>
        </authorList>
    </citation>
    <scope>NUCLEOTIDE SEQUENCE</scope>
    <source>
        <strain evidence="6">DSM 40473</strain>
    </source>
</reference>
<evidence type="ECO:0000259" key="5">
    <source>
        <dbReference type="PROSITE" id="PS50901"/>
    </source>
</evidence>
<keyword evidence="4" id="KW-0472">Membrane</keyword>
<proteinExistence type="predicted"/>
<dbReference type="Gene3D" id="3.40.50.300">
    <property type="entry name" value="P-loop containing nucleotide triphosphate hydrolases"/>
    <property type="match status" value="1"/>
</dbReference>
<feature type="domain" description="FtsK" evidence="5">
    <location>
        <begin position="180"/>
        <end position="378"/>
    </location>
</feature>
<comment type="caution">
    <text evidence="6">The sequence shown here is derived from an EMBL/GenBank/DDBJ whole genome shotgun (WGS) entry which is preliminary data.</text>
</comment>
<dbReference type="RefSeq" id="WP_311613436.1">
    <property type="nucleotide sequence ID" value="NZ_JAVRFI010000016.1"/>
</dbReference>
<keyword evidence="7" id="KW-1185">Reference proteome</keyword>
<dbReference type="PANTHER" id="PTHR22683:SF41">
    <property type="entry name" value="DNA TRANSLOCASE FTSK"/>
    <property type="match status" value="1"/>
</dbReference>
<dbReference type="Pfam" id="PF01580">
    <property type="entry name" value="FtsK_SpoIIIE"/>
    <property type="match status" value="1"/>
</dbReference>
<dbReference type="InterPro" id="IPR027417">
    <property type="entry name" value="P-loop_NTPase"/>
</dbReference>
<organism evidence="6 7">
    <name type="scientific">Streptomyces hesseae</name>
    <dbReference type="NCBI Taxonomy" id="3075519"/>
    <lineage>
        <taxon>Bacteria</taxon>
        <taxon>Bacillati</taxon>
        <taxon>Actinomycetota</taxon>
        <taxon>Actinomycetes</taxon>
        <taxon>Kitasatosporales</taxon>
        <taxon>Streptomycetaceae</taxon>
        <taxon>Streptomyces</taxon>
    </lineage>
</organism>
<dbReference type="SUPFAM" id="SSF52540">
    <property type="entry name" value="P-loop containing nucleoside triphosphate hydrolases"/>
    <property type="match status" value="1"/>
</dbReference>
<evidence type="ECO:0000256" key="4">
    <source>
        <dbReference type="SAM" id="Phobius"/>
    </source>
</evidence>
<sequence>MTPIELMGYAPAAAGAALALIALWAVIWIVRYVRADAETRVSIRQAVRIRRGWKRLAQLCGLSVTDKMPTLTQQLATTDASKTPKPRVLTPALKIKPDRYGVVGQANCLPKVGLEEFQKAAPHLADAWGCTRVSVTQDKPGHVVIRGVRVDPLLTRTTRVPTGEVPKALARWNLGLDEYAQPVSVDLAEVPGVTVAGLPGFGKTSNINGFICDAAPSPAVQFAFADGKVSHPGEGDYADLIGRAFAAVGDDLDEANKLFRRVVELRRARSSSIKAVLGRKDMWHGGPSRSWPWVVLIIDEAHTYFRDHKGSDKESKRLAALAAENARLVEDLVKKGRSVGILVILATQKSTGDAIPTFIRDVCPVGLSFAQKTADAAVAALGEDIRDWPDANPVQLQDPAYVGVAVMKLSGRSGFTRLRTPYVAEADAARIATETAHLTADPADLLAAQLPLGVILDKTDPDEDGEPLAA</sequence>
<name>A0ABU2SSQ1_9ACTN</name>
<dbReference type="PROSITE" id="PS50901">
    <property type="entry name" value="FTSK"/>
    <property type="match status" value="1"/>
</dbReference>
<keyword evidence="2 3" id="KW-0067">ATP-binding</keyword>
<dbReference type="Proteomes" id="UP001180531">
    <property type="component" value="Unassembled WGS sequence"/>
</dbReference>
<keyword evidence="4" id="KW-0812">Transmembrane</keyword>
<dbReference type="EMBL" id="JAVRFI010000016">
    <property type="protein sequence ID" value="MDT0451956.1"/>
    <property type="molecule type" value="Genomic_DNA"/>
</dbReference>
<evidence type="ECO:0000256" key="1">
    <source>
        <dbReference type="ARBA" id="ARBA00022741"/>
    </source>
</evidence>
<dbReference type="InterPro" id="IPR002543">
    <property type="entry name" value="FtsK_dom"/>
</dbReference>
<evidence type="ECO:0000256" key="3">
    <source>
        <dbReference type="PROSITE-ProRule" id="PRU00289"/>
    </source>
</evidence>
<gene>
    <name evidence="6" type="ORF">RM609_23140</name>
</gene>
<evidence type="ECO:0000313" key="7">
    <source>
        <dbReference type="Proteomes" id="UP001180531"/>
    </source>
</evidence>
<feature type="transmembrane region" description="Helical" evidence="4">
    <location>
        <begin position="6"/>
        <end position="30"/>
    </location>
</feature>
<protein>
    <submittedName>
        <fullName evidence="6">FtsK/SpoIIIE domain-containing protein</fullName>
    </submittedName>
</protein>
<keyword evidence="4" id="KW-1133">Transmembrane helix</keyword>
<evidence type="ECO:0000256" key="2">
    <source>
        <dbReference type="ARBA" id="ARBA00022840"/>
    </source>
</evidence>
<keyword evidence="1 3" id="KW-0547">Nucleotide-binding</keyword>
<evidence type="ECO:0000313" key="6">
    <source>
        <dbReference type="EMBL" id="MDT0451956.1"/>
    </source>
</evidence>
<dbReference type="PANTHER" id="PTHR22683">
    <property type="entry name" value="SPORULATION PROTEIN RELATED"/>
    <property type="match status" value="1"/>
</dbReference>
<dbReference type="InterPro" id="IPR050206">
    <property type="entry name" value="FtsK/SpoIIIE/SftA"/>
</dbReference>